<dbReference type="EMBL" id="CP030073">
    <property type="protein sequence ID" value="AWW35411.1"/>
    <property type="molecule type" value="Genomic_DNA"/>
</dbReference>
<reference evidence="2 4" key="1">
    <citation type="journal article" date="2019" name="Int. J. Syst. Evol. Microbiol.">
        <title>Streptomyces cadmiisoli sp. nov., a novel actinomycete isolated from cadmium-contaminated soil.</title>
        <authorList>
            <person name="Li K."/>
            <person name="Tang X."/>
            <person name="Zhao J."/>
            <person name="Guo Y."/>
            <person name="Tang Y."/>
            <person name="Gao J."/>
        </authorList>
    </citation>
    <scope>NUCLEOTIDE SEQUENCE [LARGE SCALE GENOMIC DNA]</scope>
    <source>
        <strain evidence="2 4">ZFG47</strain>
    </source>
</reference>
<feature type="region of interest" description="Disordered" evidence="1">
    <location>
        <begin position="42"/>
        <end position="61"/>
    </location>
</feature>
<dbReference type="KEGG" id="scad:DN051_39975"/>
<protein>
    <submittedName>
        <fullName evidence="2">Uncharacterized protein</fullName>
    </submittedName>
</protein>
<dbReference type="EMBL" id="CP030073">
    <property type="protein sequence ID" value="AWW42028.1"/>
    <property type="molecule type" value="Genomic_DNA"/>
</dbReference>
<evidence type="ECO:0000313" key="3">
    <source>
        <dbReference type="EMBL" id="AWW42028.1"/>
    </source>
</evidence>
<dbReference type="Proteomes" id="UP000249616">
    <property type="component" value="Chromosome"/>
</dbReference>
<evidence type="ECO:0000313" key="4">
    <source>
        <dbReference type="Proteomes" id="UP000249616"/>
    </source>
</evidence>
<gene>
    <name evidence="2" type="ORF">DN051_00835</name>
    <name evidence="3" type="ORF">DN051_39975</name>
</gene>
<name>A0A2Z4IQI0_9ACTN</name>
<proteinExistence type="predicted"/>
<dbReference type="AlphaFoldDB" id="A0A2Z4IQI0"/>
<evidence type="ECO:0000256" key="1">
    <source>
        <dbReference type="SAM" id="MobiDB-lite"/>
    </source>
</evidence>
<evidence type="ECO:0000313" key="2">
    <source>
        <dbReference type="EMBL" id="AWW35411.1"/>
    </source>
</evidence>
<dbReference type="KEGG" id="scad:DN051_00835"/>
<sequence>MVPTALIAVALSTCTSPQATPSPVSADEMVQLLEGLVPEGKLSAQHGRGQTRGEKPGPPPSAELVLERNGRAAKVQVTLSRYPVPLPPAISECPETAYRPLSRCTQTLLPGGASLVLDQSPKDEKYPSGARHASALLTQKDGRRVIVTQAGDPRGKNPAEDTPLPLTPKQLTVVATSQVWDPHTRALPEPAADIPTSPPVSKMAAQQISSLIMRLLPRGLEAERSRGSQDFGHVIVDDGHGKSLVAATVQQWPHHESSLDEVFKKADILPDGTRMISRKGPAARGGKGTVRWEVDTLSKNGVRVVVSAVNARAYQLPANRANPALSLEQLRRIAIDPAWQTVDGS</sequence>
<accession>A0A2Z4IQI0</accession>
<keyword evidence="4" id="KW-1185">Reference proteome</keyword>
<organism evidence="2 4">
    <name type="scientific">Streptomyces cadmiisoli</name>
    <dbReference type="NCBI Taxonomy" id="2184053"/>
    <lineage>
        <taxon>Bacteria</taxon>
        <taxon>Bacillati</taxon>
        <taxon>Actinomycetota</taxon>
        <taxon>Actinomycetes</taxon>
        <taxon>Kitasatosporales</taxon>
        <taxon>Streptomycetaceae</taxon>
        <taxon>Streptomyces</taxon>
        <taxon>Streptomyces aurantiacus group</taxon>
    </lineage>
</organism>